<dbReference type="STRING" id="1076935.U4KVD6"/>
<dbReference type="PANTHER" id="PTHR43828:SF5">
    <property type="entry name" value="TRANSCRIPTIONAL REPRESSOR XBP1"/>
    <property type="match status" value="1"/>
</dbReference>
<feature type="compositionally biased region" description="Basic and acidic residues" evidence="1">
    <location>
        <begin position="13"/>
        <end position="22"/>
    </location>
</feature>
<evidence type="ECO:0000259" key="2">
    <source>
        <dbReference type="PROSITE" id="PS51299"/>
    </source>
</evidence>
<proteinExistence type="predicted"/>
<sequence>MPNMKTKTIKGPKNREALAKEPEDTVNFPCAESLSPFHHQKLITEMELYPADVMTRRYCRKIPFKGTKSQFYETTAREHFTVFEYRFTAPNVNGEMKQWWIMWDYFNGLVRVHDFFDCCKPGKTEPGNALKEKVNPGLSDMCPNITGGNLHAQGYWFPFEAAKAIAAKFCYRIRYALTIIFGDDFPNMCLPEEHEDFGKYNIDPEIIGRCKAQMDVRKREIQQRNGSRQSLSSGYATPLAKSPAQTYYYTPSPDRTRPAPLKLEEPAKYQYSYDAVRNEMRPRPASQSPVLSSAAPSPRLINSPSIQSYAPNSYPAQGDPYATPRMHRPVITNNNRHHPYAALQRRGTNSTVSSAASYRASEYQPYDNYRTSYCPENNYAPAPPTPEFSPQFSDARMSYGHAGVAAKDSYFSTYAAARQESPIRWNAVEYDSRRSYSGQISPPLDSPAGSPQYDHQMIDADDPLYHRSRIPSHPESYTRLSFFPPIPQTQQTECDRDIELAAAGLMEMRRSTIAQHNQDEVSNATH</sequence>
<feature type="domain" description="HTH APSES-type" evidence="2">
    <location>
        <begin position="78"/>
        <end position="192"/>
    </location>
</feature>
<gene>
    <name evidence="3" type="ORF">PCON_05075</name>
</gene>
<keyword evidence="4" id="KW-1185">Reference proteome</keyword>
<feature type="compositionally biased region" description="Polar residues" evidence="1">
    <location>
        <begin position="223"/>
        <end position="235"/>
    </location>
</feature>
<dbReference type="Proteomes" id="UP000018144">
    <property type="component" value="Unassembled WGS sequence"/>
</dbReference>
<dbReference type="Gene3D" id="3.10.260.10">
    <property type="entry name" value="Transcription regulator HTH, APSES-type DNA-binding domain"/>
    <property type="match status" value="1"/>
</dbReference>
<accession>U4KVD6</accession>
<organism evidence="3 4">
    <name type="scientific">Pyronema omphalodes (strain CBS 100304)</name>
    <name type="common">Pyronema confluens</name>
    <dbReference type="NCBI Taxonomy" id="1076935"/>
    <lineage>
        <taxon>Eukaryota</taxon>
        <taxon>Fungi</taxon>
        <taxon>Dikarya</taxon>
        <taxon>Ascomycota</taxon>
        <taxon>Pezizomycotina</taxon>
        <taxon>Pezizomycetes</taxon>
        <taxon>Pezizales</taxon>
        <taxon>Pyronemataceae</taxon>
        <taxon>Pyronema</taxon>
    </lineage>
</organism>
<feature type="compositionally biased region" description="Polar residues" evidence="1">
    <location>
        <begin position="285"/>
        <end position="298"/>
    </location>
</feature>
<dbReference type="InterPro" id="IPR003163">
    <property type="entry name" value="Tscrpt_reg_HTH_APSES-type"/>
</dbReference>
<feature type="region of interest" description="Disordered" evidence="1">
    <location>
        <begin position="279"/>
        <end position="298"/>
    </location>
</feature>
<evidence type="ECO:0000313" key="3">
    <source>
        <dbReference type="EMBL" id="CCX05488.1"/>
    </source>
</evidence>
<dbReference type="InterPro" id="IPR036887">
    <property type="entry name" value="HTH_APSES_sf"/>
</dbReference>
<dbReference type="PANTHER" id="PTHR43828">
    <property type="entry name" value="ASPARAGINASE"/>
    <property type="match status" value="1"/>
</dbReference>
<dbReference type="InterPro" id="IPR051642">
    <property type="entry name" value="SWI6-like"/>
</dbReference>
<dbReference type="GO" id="GO:0003677">
    <property type="term" value="F:DNA binding"/>
    <property type="evidence" value="ECO:0007669"/>
    <property type="project" value="InterPro"/>
</dbReference>
<dbReference type="eggNOG" id="ENOG502S1IW">
    <property type="taxonomic scope" value="Eukaryota"/>
</dbReference>
<evidence type="ECO:0000313" key="4">
    <source>
        <dbReference type="Proteomes" id="UP000018144"/>
    </source>
</evidence>
<name>U4KVD6_PYROM</name>
<dbReference type="GO" id="GO:0000981">
    <property type="term" value="F:DNA-binding transcription factor activity, RNA polymerase II-specific"/>
    <property type="evidence" value="ECO:0007669"/>
    <property type="project" value="UniProtKB-ARBA"/>
</dbReference>
<reference evidence="3 4" key="1">
    <citation type="journal article" date="2013" name="PLoS Genet.">
        <title>The genome and development-dependent transcriptomes of Pyronema confluens: a window into fungal evolution.</title>
        <authorList>
            <person name="Traeger S."/>
            <person name="Altegoer F."/>
            <person name="Freitag M."/>
            <person name="Gabaldon T."/>
            <person name="Kempken F."/>
            <person name="Kumar A."/>
            <person name="Marcet-Houben M."/>
            <person name="Poggeler S."/>
            <person name="Stajich J.E."/>
            <person name="Nowrousian M."/>
        </authorList>
    </citation>
    <scope>NUCLEOTIDE SEQUENCE [LARGE SCALE GENOMIC DNA]</scope>
    <source>
        <strain evidence="4">CBS 100304</strain>
        <tissue evidence="3">Vegetative mycelium</tissue>
    </source>
</reference>
<evidence type="ECO:0000256" key="1">
    <source>
        <dbReference type="SAM" id="MobiDB-lite"/>
    </source>
</evidence>
<feature type="region of interest" description="Disordered" evidence="1">
    <location>
        <begin position="218"/>
        <end position="238"/>
    </location>
</feature>
<dbReference type="GO" id="GO:0033309">
    <property type="term" value="C:SBF transcription complex"/>
    <property type="evidence" value="ECO:0007669"/>
    <property type="project" value="TreeGrafter"/>
</dbReference>
<dbReference type="SUPFAM" id="SSF54616">
    <property type="entry name" value="DNA-binding domain of Mlu1-box binding protein MBP1"/>
    <property type="match status" value="1"/>
</dbReference>
<dbReference type="OrthoDB" id="5562739at2759"/>
<protein>
    <submittedName>
        <fullName evidence="3">Similar to Transcriptional repressor XBP1 acc. no. P40489</fullName>
    </submittedName>
</protein>
<dbReference type="PROSITE" id="PS51299">
    <property type="entry name" value="HTH_APSES"/>
    <property type="match status" value="1"/>
</dbReference>
<dbReference type="AlphaFoldDB" id="U4KVD6"/>
<dbReference type="EMBL" id="HF935255">
    <property type="protein sequence ID" value="CCX05488.1"/>
    <property type="molecule type" value="Genomic_DNA"/>
</dbReference>
<dbReference type="GO" id="GO:0030907">
    <property type="term" value="C:MBF transcription complex"/>
    <property type="evidence" value="ECO:0007669"/>
    <property type="project" value="TreeGrafter"/>
</dbReference>
<feature type="region of interest" description="Disordered" evidence="1">
    <location>
        <begin position="1"/>
        <end position="22"/>
    </location>
</feature>